<feature type="compositionally biased region" description="Polar residues" evidence="1">
    <location>
        <begin position="92"/>
        <end position="102"/>
    </location>
</feature>
<keyword evidence="3" id="KW-1185">Reference proteome</keyword>
<comment type="caution">
    <text evidence="2">The sequence shown here is derived from an EMBL/GenBank/DDBJ whole genome shotgun (WGS) entry which is preliminary data.</text>
</comment>
<reference evidence="3" key="1">
    <citation type="journal article" date="2019" name="Int. J. Syst. Evol. Microbiol.">
        <title>The Global Catalogue of Microorganisms (GCM) 10K type strain sequencing project: providing services to taxonomists for standard genome sequencing and annotation.</title>
        <authorList>
            <consortium name="The Broad Institute Genomics Platform"/>
            <consortium name="The Broad Institute Genome Sequencing Center for Infectious Disease"/>
            <person name="Wu L."/>
            <person name="Ma J."/>
        </authorList>
    </citation>
    <scope>NUCLEOTIDE SEQUENCE [LARGE SCALE GENOMIC DNA]</scope>
    <source>
        <strain evidence="3">JCM 9650</strain>
    </source>
</reference>
<evidence type="ECO:0000313" key="2">
    <source>
        <dbReference type="EMBL" id="GAA2918008.1"/>
    </source>
</evidence>
<accession>A0ABP6J2A5</accession>
<dbReference type="EMBL" id="BAAAVA010000013">
    <property type="protein sequence ID" value="GAA2918008.1"/>
    <property type="molecule type" value="Genomic_DNA"/>
</dbReference>
<feature type="region of interest" description="Disordered" evidence="1">
    <location>
        <begin position="83"/>
        <end position="112"/>
    </location>
</feature>
<sequence>MAPRTFRLPEPGLPGDRDPSRTTIGTGPVRVDPATGECKMLDSLEARELDLPEVDELALPGPGGWRLEAFEMKFAPLYIEAARRRGSKPKPSGTTETGNNGRASRPMIGARR</sequence>
<evidence type="ECO:0000256" key="1">
    <source>
        <dbReference type="SAM" id="MobiDB-lite"/>
    </source>
</evidence>
<name>A0ABP6J2A5_9ACTN</name>
<organism evidence="2 3">
    <name type="scientific">Streptomyces erythrogriseus</name>
    <dbReference type="NCBI Taxonomy" id="284027"/>
    <lineage>
        <taxon>Bacteria</taxon>
        <taxon>Bacillati</taxon>
        <taxon>Actinomycetota</taxon>
        <taxon>Actinomycetes</taxon>
        <taxon>Kitasatosporales</taxon>
        <taxon>Streptomycetaceae</taxon>
        <taxon>Streptomyces</taxon>
        <taxon>Streptomyces griseoincarnatus group</taxon>
    </lineage>
</organism>
<feature type="region of interest" description="Disordered" evidence="1">
    <location>
        <begin position="1"/>
        <end position="34"/>
    </location>
</feature>
<proteinExistence type="predicted"/>
<evidence type="ECO:0000313" key="3">
    <source>
        <dbReference type="Proteomes" id="UP001501423"/>
    </source>
</evidence>
<protein>
    <submittedName>
        <fullName evidence="2">Uncharacterized protein</fullName>
    </submittedName>
</protein>
<dbReference type="Proteomes" id="UP001501423">
    <property type="component" value="Unassembled WGS sequence"/>
</dbReference>
<gene>
    <name evidence="2" type="ORF">GCM10010478_17370</name>
</gene>